<protein>
    <submittedName>
        <fullName evidence="2">Rhodanese-like domain-containing protein</fullName>
    </submittedName>
</protein>
<dbReference type="SUPFAM" id="SSF52821">
    <property type="entry name" value="Rhodanese/Cell cycle control phosphatase"/>
    <property type="match status" value="1"/>
</dbReference>
<accession>A0ABT7QQR8</accession>
<dbReference type="PROSITE" id="PS50206">
    <property type="entry name" value="RHODANESE_3"/>
    <property type="match status" value="1"/>
</dbReference>
<gene>
    <name evidence="2" type="ORF">PF327_04480</name>
</gene>
<feature type="domain" description="Rhodanese" evidence="1">
    <location>
        <begin position="113"/>
        <end position="226"/>
    </location>
</feature>
<evidence type="ECO:0000313" key="2">
    <source>
        <dbReference type="EMBL" id="MDM5263445.1"/>
    </source>
</evidence>
<reference evidence="2" key="1">
    <citation type="submission" date="2023-01" db="EMBL/GenBank/DDBJ databases">
        <title>Sulfurovum sp. XTW-4 genome assembly.</title>
        <authorList>
            <person name="Wang J."/>
        </authorList>
    </citation>
    <scope>NUCLEOTIDE SEQUENCE</scope>
    <source>
        <strain evidence="2">XTW-4</strain>
    </source>
</reference>
<name>A0ABT7QQR8_9BACT</name>
<evidence type="ECO:0000313" key="3">
    <source>
        <dbReference type="Proteomes" id="UP001169066"/>
    </source>
</evidence>
<sequence>MFKTILLCIVLISFSKGDDSTLQLNRVVTEHINNKGERKPIIVKRDIDPICKNIHISNEVIWQGNYANSKVPEACKSTFVTCAGQTIFPMQLHKKIETYGEVEVMEFIKQMQESESMLLIDTRAGKWYTYRTIPGAINIYYKYIMKPHIFQDDYEASMDMLGVIGNKKPFDFYKAKTILLFCNGAWCSQSPKMVKSLLALGYPPEKIKWYRGGMEDWLGLSMSTTNKYKARL</sequence>
<dbReference type="RefSeq" id="WP_289401494.1">
    <property type="nucleotide sequence ID" value="NZ_JAQIBC010000002.1"/>
</dbReference>
<proteinExistence type="predicted"/>
<organism evidence="2 3">
    <name type="scientific">Sulfurovum xiamenensis</name>
    <dbReference type="NCBI Taxonomy" id="3019066"/>
    <lineage>
        <taxon>Bacteria</taxon>
        <taxon>Pseudomonadati</taxon>
        <taxon>Campylobacterota</taxon>
        <taxon>Epsilonproteobacteria</taxon>
        <taxon>Campylobacterales</taxon>
        <taxon>Sulfurovaceae</taxon>
        <taxon>Sulfurovum</taxon>
    </lineage>
</organism>
<dbReference type="InterPro" id="IPR001763">
    <property type="entry name" value="Rhodanese-like_dom"/>
</dbReference>
<keyword evidence="3" id="KW-1185">Reference proteome</keyword>
<evidence type="ECO:0000259" key="1">
    <source>
        <dbReference type="PROSITE" id="PS50206"/>
    </source>
</evidence>
<dbReference type="EMBL" id="JAQIBC010000002">
    <property type="protein sequence ID" value="MDM5263445.1"/>
    <property type="molecule type" value="Genomic_DNA"/>
</dbReference>
<dbReference type="Pfam" id="PF00581">
    <property type="entry name" value="Rhodanese"/>
    <property type="match status" value="1"/>
</dbReference>
<dbReference type="Proteomes" id="UP001169066">
    <property type="component" value="Unassembled WGS sequence"/>
</dbReference>
<dbReference type="InterPro" id="IPR036873">
    <property type="entry name" value="Rhodanese-like_dom_sf"/>
</dbReference>
<comment type="caution">
    <text evidence="2">The sequence shown here is derived from an EMBL/GenBank/DDBJ whole genome shotgun (WGS) entry which is preliminary data.</text>
</comment>
<dbReference type="CDD" id="cd00158">
    <property type="entry name" value="RHOD"/>
    <property type="match status" value="1"/>
</dbReference>
<dbReference type="SMART" id="SM00450">
    <property type="entry name" value="RHOD"/>
    <property type="match status" value="1"/>
</dbReference>
<dbReference type="Gene3D" id="3.40.250.10">
    <property type="entry name" value="Rhodanese-like domain"/>
    <property type="match status" value="1"/>
</dbReference>